<organism evidence="2 3">
    <name type="scientific">Qipengyuania flava</name>
    <dbReference type="NCBI Taxonomy" id="192812"/>
    <lineage>
        <taxon>Bacteria</taxon>
        <taxon>Pseudomonadati</taxon>
        <taxon>Pseudomonadota</taxon>
        <taxon>Alphaproteobacteria</taxon>
        <taxon>Sphingomonadales</taxon>
        <taxon>Erythrobacteraceae</taxon>
        <taxon>Qipengyuania</taxon>
    </lineage>
</organism>
<feature type="transmembrane region" description="Helical" evidence="1">
    <location>
        <begin position="12"/>
        <end position="34"/>
    </location>
</feature>
<keyword evidence="1" id="KW-0812">Transmembrane</keyword>
<protein>
    <submittedName>
        <fullName evidence="2">Uncharacterized protein</fullName>
    </submittedName>
</protein>
<evidence type="ECO:0000313" key="3">
    <source>
        <dbReference type="Proteomes" id="UP000325385"/>
    </source>
</evidence>
<dbReference type="EMBL" id="CP032228">
    <property type="protein sequence ID" value="QFI63472.1"/>
    <property type="molecule type" value="Genomic_DNA"/>
</dbReference>
<keyword evidence="1" id="KW-1133">Transmembrane helix</keyword>
<dbReference type="RefSeq" id="WP_067502325.1">
    <property type="nucleotide sequence ID" value="NZ_CP032228.1"/>
</dbReference>
<dbReference type="GeneID" id="69697523"/>
<name>A0A5P6NBW8_9SPHN</name>
<dbReference type="AlphaFoldDB" id="A0A5P6NBW8"/>
<evidence type="ECO:0000256" key="1">
    <source>
        <dbReference type="SAM" id="Phobius"/>
    </source>
</evidence>
<reference evidence="3" key="1">
    <citation type="submission" date="2018-09" db="EMBL/GenBank/DDBJ databases">
        <title>Nocardia yunnanensis sp. nov., an actinomycete isolated from a soil sample.</title>
        <authorList>
            <person name="Zhang J."/>
        </authorList>
    </citation>
    <scope>NUCLEOTIDE SEQUENCE [LARGE SCALE GENOMIC DNA]</scope>
    <source>
        <strain evidence="3">21-3</strain>
    </source>
</reference>
<gene>
    <name evidence="2" type="ORF">D0Y83_09445</name>
</gene>
<dbReference type="Proteomes" id="UP000325385">
    <property type="component" value="Chromosome"/>
</dbReference>
<sequence>MSDLVHSLGPVAPIVFGAFTVLALAGTLIQRSWLLEALVHRKIDKPGFVRADEDQDLASFQFQLLALCFGFWVGCVFVLAGIVLLAASLMEEVG</sequence>
<proteinExistence type="predicted"/>
<keyword evidence="1" id="KW-0472">Membrane</keyword>
<evidence type="ECO:0000313" key="2">
    <source>
        <dbReference type="EMBL" id="QFI63472.1"/>
    </source>
</evidence>
<feature type="transmembrane region" description="Helical" evidence="1">
    <location>
        <begin position="64"/>
        <end position="90"/>
    </location>
</feature>
<accession>A0A5P6NBW8</accession>